<evidence type="ECO:0000313" key="3">
    <source>
        <dbReference type="Proteomes" id="UP001331515"/>
    </source>
</evidence>
<accession>A0AAN8DY99</accession>
<evidence type="ECO:0000313" key="2">
    <source>
        <dbReference type="EMBL" id="KAK5927720.1"/>
    </source>
</evidence>
<gene>
    <name evidence="2" type="ORF">CgunFtcFv8_012848</name>
</gene>
<protein>
    <submittedName>
        <fullName evidence="2">Uncharacterized protein</fullName>
    </submittedName>
</protein>
<sequence length="161" mass="18171">MLIDLAWGELQRKCQNNQEVQIRPKSRTGKCYLVCSYPHRCRIMSDMAEYKQFHVDRRAQLSGWMGGVVNCTEDLQRLLTFDESCNHKPLSSQINAVIASAGMGYPSHLCVRDSLKCLHLLHASSNLSGRISTSHTQFTRRDREQGQTLGSPVVSWEMGGS</sequence>
<dbReference type="Proteomes" id="UP001331515">
    <property type="component" value="Unassembled WGS sequence"/>
</dbReference>
<proteinExistence type="predicted"/>
<feature type="region of interest" description="Disordered" evidence="1">
    <location>
        <begin position="133"/>
        <end position="161"/>
    </location>
</feature>
<comment type="caution">
    <text evidence="2">The sequence shown here is derived from an EMBL/GenBank/DDBJ whole genome shotgun (WGS) entry which is preliminary data.</text>
</comment>
<name>A0AAN8DY99_CHAGU</name>
<reference evidence="2 3" key="1">
    <citation type="journal article" date="2023" name="Mol. Biol. Evol.">
        <title>Genomics of Secondarily Temperate Adaptation in the Only Non-Antarctic Icefish.</title>
        <authorList>
            <person name="Rivera-Colon A.G."/>
            <person name="Rayamajhi N."/>
            <person name="Minhas B.F."/>
            <person name="Madrigal G."/>
            <person name="Bilyk K.T."/>
            <person name="Yoon V."/>
            <person name="Hune M."/>
            <person name="Gregory S."/>
            <person name="Cheng C.H.C."/>
            <person name="Catchen J.M."/>
        </authorList>
    </citation>
    <scope>NUCLEOTIDE SEQUENCE [LARGE SCALE GENOMIC DNA]</scope>
    <source>
        <tissue evidence="2">White muscle</tissue>
    </source>
</reference>
<dbReference type="AlphaFoldDB" id="A0AAN8DY99"/>
<evidence type="ECO:0000256" key="1">
    <source>
        <dbReference type="SAM" id="MobiDB-lite"/>
    </source>
</evidence>
<dbReference type="EMBL" id="JAURVH010001518">
    <property type="protein sequence ID" value="KAK5927720.1"/>
    <property type="molecule type" value="Genomic_DNA"/>
</dbReference>
<organism evidence="2 3">
    <name type="scientific">Champsocephalus gunnari</name>
    <name type="common">Mackerel icefish</name>
    <dbReference type="NCBI Taxonomy" id="52237"/>
    <lineage>
        <taxon>Eukaryota</taxon>
        <taxon>Metazoa</taxon>
        <taxon>Chordata</taxon>
        <taxon>Craniata</taxon>
        <taxon>Vertebrata</taxon>
        <taxon>Euteleostomi</taxon>
        <taxon>Actinopterygii</taxon>
        <taxon>Neopterygii</taxon>
        <taxon>Teleostei</taxon>
        <taxon>Neoteleostei</taxon>
        <taxon>Acanthomorphata</taxon>
        <taxon>Eupercaria</taxon>
        <taxon>Perciformes</taxon>
        <taxon>Notothenioidei</taxon>
        <taxon>Channichthyidae</taxon>
        <taxon>Champsocephalus</taxon>
    </lineage>
</organism>
<keyword evidence="3" id="KW-1185">Reference proteome</keyword>